<dbReference type="Proteomes" id="UP000054477">
    <property type="component" value="Unassembled WGS sequence"/>
</dbReference>
<organism evidence="1 2">
    <name type="scientific">Laccaria amethystina LaAM-08-1</name>
    <dbReference type="NCBI Taxonomy" id="1095629"/>
    <lineage>
        <taxon>Eukaryota</taxon>
        <taxon>Fungi</taxon>
        <taxon>Dikarya</taxon>
        <taxon>Basidiomycota</taxon>
        <taxon>Agaricomycotina</taxon>
        <taxon>Agaricomycetes</taxon>
        <taxon>Agaricomycetidae</taxon>
        <taxon>Agaricales</taxon>
        <taxon>Agaricineae</taxon>
        <taxon>Hydnangiaceae</taxon>
        <taxon>Laccaria</taxon>
    </lineage>
</organism>
<protein>
    <submittedName>
        <fullName evidence="1">Unplaced genomic scaffold K443scaffold_197, whole genome shotgun sequence</fullName>
    </submittedName>
</protein>
<reference evidence="1 2" key="1">
    <citation type="submission" date="2014-04" db="EMBL/GenBank/DDBJ databases">
        <authorList>
            <consortium name="DOE Joint Genome Institute"/>
            <person name="Kuo A."/>
            <person name="Kohler A."/>
            <person name="Nagy L.G."/>
            <person name="Floudas D."/>
            <person name="Copeland A."/>
            <person name="Barry K.W."/>
            <person name="Cichocki N."/>
            <person name="Veneault-Fourrey C."/>
            <person name="LaButti K."/>
            <person name="Lindquist E.A."/>
            <person name="Lipzen A."/>
            <person name="Lundell T."/>
            <person name="Morin E."/>
            <person name="Murat C."/>
            <person name="Sun H."/>
            <person name="Tunlid A."/>
            <person name="Henrissat B."/>
            <person name="Grigoriev I.V."/>
            <person name="Hibbett D.S."/>
            <person name="Martin F."/>
            <person name="Nordberg H.P."/>
            <person name="Cantor M.N."/>
            <person name="Hua S.X."/>
        </authorList>
    </citation>
    <scope>NUCLEOTIDE SEQUENCE [LARGE SCALE GENOMIC DNA]</scope>
    <source>
        <strain evidence="1 2">LaAM-08-1</strain>
    </source>
</reference>
<sequence>MQSSVIVLDAEAVFNESDWIGVQKNYQDVPPEVSDTRKAVLQVPESQSKRLFPSYELPVTKFLEFTLPKMTKSVIGMKTNVWFSADAPHTDTECLRTRPIPQETFIGQLLDDFGQAWLDGAKSVVDPRFNDGCDRLPLWTILAWKRMAVLIKEREKWAMSYQWLEKQRSRGKEGGETQRVVAKLGDIAEEKPEETMRKKIIRRFHEILKGEQDDRAVGTGLERQFRWISAKGGQVSVGIPAIGNTANAVAVATTHAVKALEQRQKVFRTANVPRVDLLSSARITALRNLVKFDYAVIMVNDELRIGQAKNGRHEPADVTSNIAALSKIILQVFEHSGHGAQFRSIPEVTALLQLHQYVLLPPTSFLTLLNAQLLKVNNSGFELSPVDMVLFNDLKKGKEQLRKAMKAFRKRQKAEDSA</sequence>
<keyword evidence="2" id="KW-1185">Reference proteome</keyword>
<reference evidence="2" key="2">
    <citation type="submission" date="2015-01" db="EMBL/GenBank/DDBJ databases">
        <title>Evolutionary Origins and Diversification of the Mycorrhizal Mutualists.</title>
        <authorList>
            <consortium name="DOE Joint Genome Institute"/>
            <consortium name="Mycorrhizal Genomics Consortium"/>
            <person name="Kohler A."/>
            <person name="Kuo A."/>
            <person name="Nagy L.G."/>
            <person name="Floudas D."/>
            <person name="Copeland A."/>
            <person name="Barry K.W."/>
            <person name="Cichocki N."/>
            <person name="Veneault-Fourrey C."/>
            <person name="LaButti K."/>
            <person name="Lindquist E.A."/>
            <person name="Lipzen A."/>
            <person name="Lundell T."/>
            <person name="Morin E."/>
            <person name="Murat C."/>
            <person name="Riley R."/>
            <person name="Ohm R."/>
            <person name="Sun H."/>
            <person name="Tunlid A."/>
            <person name="Henrissat B."/>
            <person name="Grigoriev I.V."/>
            <person name="Hibbett D.S."/>
            <person name="Martin F."/>
        </authorList>
    </citation>
    <scope>NUCLEOTIDE SEQUENCE [LARGE SCALE GENOMIC DNA]</scope>
    <source>
        <strain evidence="2">LaAM-08-1</strain>
    </source>
</reference>
<dbReference type="HOGENOM" id="CLU_657331_0_0_1"/>
<dbReference type="AlphaFoldDB" id="A0A0C9XIT7"/>
<evidence type="ECO:0000313" key="1">
    <source>
        <dbReference type="EMBL" id="KIJ96117.1"/>
    </source>
</evidence>
<name>A0A0C9XIT7_9AGAR</name>
<dbReference type="OrthoDB" id="3258419at2759"/>
<accession>A0A0C9XIT7</accession>
<proteinExistence type="predicted"/>
<dbReference type="STRING" id="1095629.A0A0C9XIT7"/>
<gene>
    <name evidence="1" type="ORF">K443DRAFT_295289</name>
</gene>
<evidence type="ECO:0000313" key="2">
    <source>
        <dbReference type="Proteomes" id="UP000054477"/>
    </source>
</evidence>
<dbReference type="EMBL" id="KN838732">
    <property type="protein sequence ID" value="KIJ96117.1"/>
    <property type="molecule type" value="Genomic_DNA"/>
</dbReference>